<organism evidence="2 3">
    <name type="scientific">Coccomyxa viridis</name>
    <dbReference type="NCBI Taxonomy" id="1274662"/>
    <lineage>
        <taxon>Eukaryota</taxon>
        <taxon>Viridiplantae</taxon>
        <taxon>Chlorophyta</taxon>
        <taxon>core chlorophytes</taxon>
        <taxon>Trebouxiophyceae</taxon>
        <taxon>Trebouxiophyceae incertae sedis</taxon>
        <taxon>Coccomyxaceae</taxon>
        <taxon>Coccomyxa</taxon>
    </lineage>
</organism>
<comment type="caution">
    <text evidence="2">The sequence shown here is derived from an EMBL/GenBank/DDBJ whole genome shotgun (WGS) entry which is preliminary data.</text>
</comment>
<proteinExistence type="predicted"/>
<dbReference type="Proteomes" id="UP001497392">
    <property type="component" value="Unassembled WGS sequence"/>
</dbReference>
<gene>
    <name evidence="2" type="primary">g8402</name>
    <name evidence="2" type="ORF">VP750_LOCUS7222</name>
</gene>
<keyword evidence="1" id="KW-1133">Transmembrane helix</keyword>
<evidence type="ECO:0000313" key="3">
    <source>
        <dbReference type="Proteomes" id="UP001497392"/>
    </source>
</evidence>
<feature type="transmembrane region" description="Helical" evidence="1">
    <location>
        <begin position="73"/>
        <end position="93"/>
    </location>
</feature>
<keyword evidence="1" id="KW-0472">Membrane</keyword>
<reference evidence="2 3" key="1">
    <citation type="submission" date="2024-06" db="EMBL/GenBank/DDBJ databases">
        <authorList>
            <person name="Kraege A."/>
            <person name="Thomma B."/>
        </authorList>
    </citation>
    <scope>NUCLEOTIDE SEQUENCE [LARGE SCALE GENOMIC DNA]</scope>
</reference>
<protein>
    <submittedName>
        <fullName evidence="2">G8402 protein</fullName>
    </submittedName>
</protein>
<evidence type="ECO:0000313" key="2">
    <source>
        <dbReference type="EMBL" id="CAL5225563.1"/>
    </source>
</evidence>
<accession>A0ABP1G091</accession>
<sequence length="182" mass="19908">MMATLQEFIGVNGFQHRVSGAKPRRTRGCGGIPMDCAIYALATSLALLGHTDNTERAASFFEGRPCTRSRFTWILRAYMALCALVIPVLGYIGRGWLDGVIYLIYAILILCCHYRAEELRRLNATEARVDCLSREDLATATTEGNDQVGGCHAGHQAHLLAVHRAHRHSDRPGSTCLPAPSG</sequence>
<name>A0ABP1G091_9CHLO</name>
<evidence type="ECO:0000256" key="1">
    <source>
        <dbReference type="SAM" id="Phobius"/>
    </source>
</evidence>
<keyword evidence="1" id="KW-0812">Transmembrane</keyword>
<dbReference type="EMBL" id="CAXHTA020000012">
    <property type="protein sequence ID" value="CAL5225563.1"/>
    <property type="molecule type" value="Genomic_DNA"/>
</dbReference>
<keyword evidence="3" id="KW-1185">Reference proteome</keyword>
<feature type="transmembrane region" description="Helical" evidence="1">
    <location>
        <begin position="99"/>
        <end position="116"/>
    </location>
</feature>